<dbReference type="SUPFAM" id="SSF51679">
    <property type="entry name" value="Bacterial luciferase-like"/>
    <property type="match status" value="1"/>
</dbReference>
<evidence type="ECO:0000313" key="5">
    <source>
        <dbReference type="Proteomes" id="UP001327225"/>
    </source>
</evidence>
<dbReference type="PANTHER" id="PTHR43244:SF1">
    <property type="entry name" value="5,10-METHYLENETETRAHYDROMETHANOPTERIN REDUCTASE"/>
    <property type="match status" value="1"/>
</dbReference>
<name>A0ABZ0ZK36_9ACTN</name>
<keyword evidence="5" id="KW-1185">Reference proteome</keyword>
<organism evidence="4 5">
    <name type="scientific">Nocardioides bizhenqiangii</name>
    <dbReference type="NCBI Taxonomy" id="3095076"/>
    <lineage>
        <taxon>Bacteria</taxon>
        <taxon>Bacillati</taxon>
        <taxon>Actinomycetota</taxon>
        <taxon>Actinomycetes</taxon>
        <taxon>Propionibacteriales</taxon>
        <taxon>Nocardioidaceae</taxon>
        <taxon>Nocardioides</taxon>
    </lineage>
</organism>
<dbReference type="InterPro" id="IPR011251">
    <property type="entry name" value="Luciferase-like_dom"/>
</dbReference>
<dbReference type="CDD" id="cd01097">
    <property type="entry name" value="Tetrahydromethanopterin_reductase"/>
    <property type="match status" value="1"/>
</dbReference>
<dbReference type="InterPro" id="IPR022378">
    <property type="entry name" value="F420_OxRdatse_MSMEG2249_pred"/>
</dbReference>
<keyword evidence="1" id="KW-0560">Oxidoreductase</keyword>
<feature type="region of interest" description="Disordered" evidence="2">
    <location>
        <begin position="352"/>
        <end position="371"/>
    </location>
</feature>
<dbReference type="Gene3D" id="3.20.20.30">
    <property type="entry name" value="Luciferase-like domain"/>
    <property type="match status" value="1"/>
</dbReference>
<evidence type="ECO:0000259" key="3">
    <source>
        <dbReference type="Pfam" id="PF00296"/>
    </source>
</evidence>
<evidence type="ECO:0000313" key="4">
    <source>
        <dbReference type="EMBL" id="WQQ24804.1"/>
    </source>
</evidence>
<proteinExistence type="predicted"/>
<dbReference type="PANTHER" id="PTHR43244">
    <property type="match status" value="1"/>
</dbReference>
<dbReference type="InterPro" id="IPR050564">
    <property type="entry name" value="F420-G6PD/mer"/>
</dbReference>
<dbReference type="Proteomes" id="UP001327225">
    <property type="component" value="Chromosome"/>
</dbReference>
<dbReference type="InterPro" id="IPR036661">
    <property type="entry name" value="Luciferase-like_sf"/>
</dbReference>
<reference evidence="5" key="1">
    <citation type="submission" date="2023-12" db="EMBL/GenBank/DDBJ databases">
        <title>Novel species in genus Nocardioides.</title>
        <authorList>
            <person name="Zhou H."/>
        </authorList>
    </citation>
    <scope>NUCLEOTIDE SEQUENCE [LARGE SCALE GENOMIC DNA]</scope>
    <source>
        <strain evidence="5">HM61</strain>
    </source>
</reference>
<gene>
    <name evidence="4" type="ORF">SHK19_12590</name>
</gene>
<dbReference type="NCBIfam" id="TIGR03857">
    <property type="entry name" value="F420_MSMEG_2249"/>
    <property type="match status" value="1"/>
</dbReference>
<sequence length="371" mass="39362">MDEPHQFPELGCYGLAGHAADPRALLDEVREAERIGLGAVFLSERFNYKDAAVLSGAAAAATTTLGIATAATNHNTRHPLVTATMATTAHRMSRGRFALGLGRGFDMLFDLMGVPRITNAQLRDAIAVQRRLWRGERFDHDGPSGTYPYLFLMDDDIAEDIPVLMVALGPKALELAGSVADAVVLHTFMTDAAVARSVATARAGAEAAGRDPAALRIWACTAVVEDTIPAEEVLKKTVGRLATYLQGYGDLLVRINDWDPAALQRFREDPLVTGFSGAFDAVATPDQLAYLADRVIPQEWLDCAITGTAGSCAQQVADSFGITGVDSVILHGSTPSQLAPVLSAYASVRRPGQPTLPANPGRMAPGLLDGL</sequence>
<accession>A0ABZ0ZK36</accession>
<evidence type="ECO:0000256" key="2">
    <source>
        <dbReference type="SAM" id="MobiDB-lite"/>
    </source>
</evidence>
<dbReference type="RefSeq" id="WP_322455310.1">
    <property type="nucleotide sequence ID" value="NZ_CP141059.1"/>
</dbReference>
<dbReference type="EMBL" id="CP141059">
    <property type="protein sequence ID" value="WQQ24804.1"/>
    <property type="molecule type" value="Genomic_DNA"/>
</dbReference>
<evidence type="ECO:0000256" key="1">
    <source>
        <dbReference type="ARBA" id="ARBA00023002"/>
    </source>
</evidence>
<dbReference type="Pfam" id="PF00296">
    <property type="entry name" value="Bac_luciferase"/>
    <property type="match status" value="1"/>
</dbReference>
<protein>
    <submittedName>
        <fullName evidence="4">TIGR03857 family LLM class F420-dependent oxidoreductase</fullName>
    </submittedName>
</protein>
<feature type="domain" description="Luciferase-like" evidence="3">
    <location>
        <begin position="20"/>
        <end position="288"/>
    </location>
</feature>